<keyword evidence="1" id="KW-0175">Coiled coil</keyword>
<name>A0AB36THE0_ACETH</name>
<gene>
    <name evidence="2" type="ORF">M972_111028</name>
</gene>
<accession>A0AB36THE0</accession>
<evidence type="ECO:0000256" key="1">
    <source>
        <dbReference type="SAM" id="Coils"/>
    </source>
</evidence>
<proteinExistence type="predicted"/>
<dbReference type="AlphaFoldDB" id="A0AB36THE0"/>
<evidence type="ECO:0008006" key="4">
    <source>
        <dbReference type="Google" id="ProtNLM"/>
    </source>
</evidence>
<evidence type="ECO:0000313" key="2">
    <source>
        <dbReference type="EMBL" id="PFH02260.1"/>
    </source>
</evidence>
<reference evidence="2 3" key="1">
    <citation type="submission" date="2017-09" db="EMBL/GenBank/DDBJ databases">
        <title>Evaluation of Pacific Biosciences Sequencing Technology to Finishing C. thermocellum Genome Sequences.</title>
        <authorList>
            <person name="Brown S."/>
        </authorList>
    </citation>
    <scope>NUCLEOTIDE SEQUENCE [LARGE SCALE GENOMIC DNA]</scope>
    <source>
        <strain evidence="2 3">AD2</strain>
    </source>
</reference>
<feature type="coiled-coil region" evidence="1">
    <location>
        <begin position="75"/>
        <end position="102"/>
    </location>
</feature>
<protein>
    <recommendedName>
        <fullName evidence="4">ATPase</fullName>
    </recommendedName>
</protein>
<sequence>MPKTLGGINMEMLSILETLEDLVEKSVTVPFSGKCLVDKEEILEIIKEIRLKLPDDIKQAKWIKEERQRILLEAQKEANNIIKDAENKIASLIDEHEITKKAYEQSNEIISNAQKNAREIRLGTKEYADSILSKVEQILEETLQVIRENREELK</sequence>
<dbReference type="EMBL" id="PDBW01000001">
    <property type="protein sequence ID" value="PFH02260.1"/>
    <property type="molecule type" value="Genomic_DNA"/>
</dbReference>
<dbReference type="Proteomes" id="UP000223596">
    <property type="component" value="Unassembled WGS sequence"/>
</dbReference>
<organism evidence="2 3">
    <name type="scientific">Acetivibrio thermocellus AD2</name>
    <dbReference type="NCBI Taxonomy" id="1138384"/>
    <lineage>
        <taxon>Bacteria</taxon>
        <taxon>Bacillati</taxon>
        <taxon>Bacillota</taxon>
        <taxon>Clostridia</taxon>
        <taxon>Eubacteriales</taxon>
        <taxon>Oscillospiraceae</taxon>
        <taxon>Acetivibrio</taxon>
    </lineage>
</organism>
<evidence type="ECO:0000313" key="3">
    <source>
        <dbReference type="Proteomes" id="UP000223596"/>
    </source>
</evidence>
<comment type="caution">
    <text evidence="2">The sequence shown here is derived from an EMBL/GenBank/DDBJ whole genome shotgun (WGS) entry which is preliminary data.</text>
</comment>